<accession>A0AAE3FFI8</accession>
<comment type="caution">
    <text evidence="1">The sequence shown here is derived from an EMBL/GenBank/DDBJ whole genome shotgun (WGS) entry which is preliminary data.</text>
</comment>
<name>A0AAE3FFI8_9BACT</name>
<protein>
    <submittedName>
        <fullName evidence="1">TnpV protein</fullName>
    </submittedName>
</protein>
<dbReference type="Proteomes" id="UP001139365">
    <property type="component" value="Unassembled WGS sequence"/>
</dbReference>
<reference evidence="1 2" key="1">
    <citation type="submission" date="2022-03" db="EMBL/GenBank/DDBJ databases">
        <title>Metagenome-assembled genomes from swine fecal metagenomes.</title>
        <authorList>
            <person name="Holman D.B."/>
            <person name="Kommadath A."/>
        </authorList>
    </citation>
    <scope>NUCLEOTIDE SEQUENCE [LARGE SCALE GENOMIC DNA]</scope>
    <source>
        <strain evidence="1">SUG147</strain>
    </source>
</reference>
<gene>
    <name evidence="1" type="ORF">MR241_02170</name>
</gene>
<proteinExistence type="predicted"/>
<evidence type="ECO:0000313" key="1">
    <source>
        <dbReference type="EMBL" id="MCI5755082.1"/>
    </source>
</evidence>
<organism evidence="1 2">
    <name type="scientific">Candidatus Colimorpha enterica</name>
    <dbReference type="NCBI Taxonomy" id="3083063"/>
    <lineage>
        <taxon>Bacteria</taxon>
        <taxon>Pseudomonadati</taxon>
        <taxon>Bacteroidota</taxon>
        <taxon>Bacteroidia</taxon>
        <taxon>Bacteroidales</taxon>
        <taxon>Candidatus Colimorpha</taxon>
    </lineage>
</organism>
<dbReference type="EMBL" id="JALEMU010000036">
    <property type="protein sequence ID" value="MCI5755082.1"/>
    <property type="molecule type" value="Genomic_DNA"/>
</dbReference>
<evidence type="ECO:0000313" key="2">
    <source>
        <dbReference type="Proteomes" id="UP001139365"/>
    </source>
</evidence>
<dbReference type="InterPro" id="IPR026989">
    <property type="entry name" value="TnpV"/>
</dbReference>
<dbReference type="Pfam" id="PF14198">
    <property type="entry name" value="TnpV"/>
    <property type="match status" value="1"/>
</dbReference>
<sequence length="47" mass="5344">MFIRQAKEMAEKKGVTEALKAENQMEWAGRTNNICNQAAEFVNSELI</sequence>
<dbReference type="AlphaFoldDB" id="A0AAE3FFI8"/>